<accession>A0A7J7M1H0</accession>
<protein>
    <recommendedName>
        <fullName evidence="3">C2 NT-type domain-containing protein</fullName>
    </recommendedName>
</protein>
<sequence>MSEEGRERAKMFKTGRWRSEKNKVKFVFKLQFHATQVPQLGLGRDALIVSLVPIEAGKPTAKSEKAAVHDGTCRWENPIFETVKFTQEPRIGGVNEKIYQFTVSSGSSRAGFVGEVKINFADYADAIKPYFVSLPLTSFKSGAVLHVTIERMYGGLDQREENGDATTNIQDNSLRSKFSNSDTDGNINLSSMEDRFMDKTISATVESNGNVLACIVSDTTSGTGSDSSSGLDTPRELGFRKNSTHQDSTSFLSSLSHNPISQKPISDVFASNHLEHRRSNTEWSVGSAPDGSVDDLTNSSEDNLTNISVGKLKGDLVVLARQAEVSDLELQTLRKQIVKESRRGQDLLREVAGLKEERDAFRQECEQLKASHKHITEARFSSKLQFECEDPRAMLQEIRQELNHEKELNNNLRLQLQKTQESNSELILAVQDLDEMLEQKSRDHHLPFTTIAKELPKMVSKHEMHEEEEEIVLEELAESHNDAKEASFLKQKLIELSNEIDMYKRERDELEMQMEQLALDYEILKQENHELSSKLEHNHLQDQLTMQYEDSTSIDDQNEYESQVESLQRELKKREDDFSASVNTVNELKRQVENLKRELEKREKDFSASSNTVNKLKTQVESLEREIKKRKQDISASLTAVNELENQVQNLEREAKKREDDLTLSLGSVKEREIQVERLEGEIKKREEDFVSSLATVSEFKKEVASLRREIEKREDDFSASSNTVFELTSRVEILEREVKKREEDSLTALATINELESHTRVLEKELEEQAQLFEADLEILTNAKVEQEKRAIQAEESLRKTRWANANTAERLQEEFRKLSAQMASTFDANEKLAMKALTEANELRLEKIRLGEMIEKSNEELGLVKGQYEEKLKELSYKIDDETRKTERMLLELENKSKKLEHQKKLMEEMREVLTKDNLMLRVEVEKLNGEKHILSKKAEENVEGGELERKFHSARTEVDEKELTVRLLQSNMETLRAQYNELKQSLFEDEIEKENLRKQIFNLRADLQKKEDTIKVNEKKMKDISRRAITSDGAKPTLRSTKSALSLGSKEAAALRDKIQLLEGQIKLKEAALENSTNSFLEKEKDLCNRIEELGNRMVELDHESTSCCVDYNEKEVRVAENKSQVKTETYLSVPNGSQMTPIESNDGTHMEQKPIKSQCDTCDQGQLSDLLSEMGSMRAKNILMEDELKDMQERYSEISLKFAEVEGERQQLVMRVRYLKNAKKT</sequence>
<feature type="compositionally biased region" description="Polar residues" evidence="2">
    <location>
        <begin position="164"/>
        <end position="186"/>
    </location>
</feature>
<feature type="region of interest" description="Disordered" evidence="2">
    <location>
        <begin position="158"/>
        <end position="186"/>
    </location>
</feature>
<dbReference type="EMBL" id="JACGCM010001841">
    <property type="protein sequence ID" value="KAF6148692.1"/>
    <property type="molecule type" value="Genomic_DNA"/>
</dbReference>
<gene>
    <name evidence="4" type="ORF">GIB67_003783</name>
</gene>
<dbReference type="AlphaFoldDB" id="A0A7J7M1H0"/>
<reference evidence="4 5" key="1">
    <citation type="journal article" date="2020" name="IScience">
        <title>Genome Sequencing of the Endangered Kingdonia uniflora (Circaeasteraceae, Ranunculales) Reveals Potential Mechanisms of Evolutionary Specialization.</title>
        <authorList>
            <person name="Sun Y."/>
            <person name="Deng T."/>
            <person name="Zhang A."/>
            <person name="Moore M.J."/>
            <person name="Landis J.B."/>
            <person name="Lin N."/>
            <person name="Zhang H."/>
            <person name="Zhang X."/>
            <person name="Huang J."/>
            <person name="Zhang X."/>
            <person name="Sun H."/>
            <person name="Wang H."/>
        </authorList>
    </citation>
    <scope>NUCLEOTIDE SEQUENCE [LARGE SCALE GENOMIC DNA]</scope>
    <source>
        <strain evidence="4">TB1705</strain>
        <tissue evidence="4">Leaf</tissue>
    </source>
</reference>
<feature type="coiled-coil region" evidence="1">
    <location>
        <begin position="395"/>
        <end position="422"/>
    </location>
</feature>
<dbReference type="PROSITE" id="PS51840">
    <property type="entry name" value="C2_NT"/>
    <property type="match status" value="1"/>
</dbReference>
<evidence type="ECO:0000313" key="5">
    <source>
        <dbReference type="Proteomes" id="UP000541444"/>
    </source>
</evidence>
<evidence type="ECO:0000256" key="2">
    <source>
        <dbReference type="SAM" id="MobiDB-lite"/>
    </source>
</evidence>
<feature type="region of interest" description="Disordered" evidence="2">
    <location>
        <begin position="278"/>
        <end position="300"/>
    </location>
</feature>
<evidence type="ECO:0000259" key="3">
    <source>
        <dbReference type="PROSITE" id="PS51840"/>
    </source>
</evidence>
<dbReference type="PANTHER" id="PTHR34452">
    <property type="entry name" value="MYOSIN HEAVY CHAIN-RELATED PROTEIN"/>
    <property type="match status" value="1"/>
</dbReference>
<proteinExistence type="predicted"/>
<evidence type="ECO:0000313" key="4">
    <source>
        <dbReference type="EMBL" id="KAF6148692.1"/>
    </source>
</evidence>
<keyword evidence="1" id="KW-0175">Coiled coil</keyword>
<comment type="caution">
    <text evidence="4">The sequence shown here is derived from an EMBL/GenBank/DDBJ whole genome shotgun (WGS) entry which is preliminary data.</text>
</comment>
<feature type="compositionally biased region" description="Low complexity" evidence="2">
    <location>
        <begin position="219"/>
        <end position="232"/>
    </location>
</feature>
<feature type="coiled-coil region" evidence="1">
    <location>
        <begin position="344"/>
        <end position="371"/>
    </location>
</feature>
<feature type="coiled-coil region" evidence="1">
    <location>
        <begin position="961"/>
        <end position="1030"/>
    </location>
</feature>
<dbReference type="Proteomes" id="UP000541444">
    <property type="component" value="Unassembled WGS sequence"/>
</dbReference>
<dbReference type="InterPro" id="IPR019448">
    <property type="entry name" value="NT-C2"/>
</dbReference>
<feature type="compositionally biased region" description="Polar residues" evidence="2">
    <location>
        <begin position="245"/>
        <end position="257"/>
    </location>
</feature>
<feature type="region of interest" description="Disordered" evidence="2">
    <location>
        <begin position="219"/>
        <end position="257"/>
    </location>
</feature>
<feature type="coiled-coil region" evidence="1">
    <location>
        <begin position="486"/>
        <end position="919"/>
    </location>
</feature>
<dbReference type="SUPFAM" id="SSF57997">
    <property type="entry name" value="Tropomyosin"/>
    <property type="match status" value="1"/>
</dbReference>
<dbReference type="Gene3D" id="1.20.5.1700">
    <property type="match status" value="1"/>
</dbReference>
<name>A0A7J7M1H0_9MAGN</name>
<dbReference type="Pfam" id="PF10358">
    <property type="entry name" value="NT-C2"/>
    <property type="match status" value="1"/>
</dbReference>
<keyword evidence="5" id="KW-1185">Reference proteome</keyword>
<evidence type="ECO:0000256" key="1">
    <source>
        <dbReference type="SAM" id="Coils"/>
    </source>
</evidence>
<feature type="coiled-coil region" evidence="1">
    <location>
        <begin position="1055"/>
        <end position="1107"/>
    </location>
</feature>
<dbReference type="OrthoDB" id="765176at2759"/>
<organism evidence="4 5">
    <name type="scientific">Kingdonia uniflora</name>
    <dbReference type="NCBI Taxonomy" id="39325"/>
    <lineage>
        <taxon>Eukaryota</taxon>
        <taxon>Viridiplantae</taxon>
        <taxon>Streptophyta</taxon>
        <taxon>Embryophyta</taxon>
        <taxon>Tracheophyta</taxon>
        <taxon>Spermatophyta</taxon>
        <taxon>Magnoliopsida</taxon>
        <taxon>Ranunculales</taxon>
        <taxon>Circaeasteraceae</taxon>
        <taxon>Kingdonia</taxon>
    </lineage>
</organism>
<feature type="domain" description="C2 NT-type" evidence="3">
    <location>
        <begin position="16"/>
        <end position="153"/>
    </location>
</feature>
<dbReference type="PANTHER" id="PTHR34452:SF7">
    <property type="entry name" value="MYOSIN HEAVY CHAIN-RELATED PROTEIN"/>
    <property type="match status" value="1"/>
</dbReference>